<protein>
    <recommendedName>
        <fullName evidence="3">ATP-binding protein</fullName>
    </recommendedName>
</protein>
<sequence>MSTDIKNNLEDRKNMADELVTQYIKKDAPSVIFIQAGYGQGKSYIIECVLNKLKDEKSIKAYRNVDNEFIPEFRSFVSKINSLSISGGALGFSIGLGLGWNNNNSNYMKIRNLLSTKLKSNILICVENISDVSDEVRLFTTSIIKNIPALEKEFHKRIFLLITDTQESYQETVYKCTNLCKKIELSTYTKQDIKTFLEMKKSEVSEENIELIWTLSQGNLDTVDFLFEEILINEQDYISTLKDVVERRISIIKSQGEKCEISGKKMEEIVFSASLALKKFSAQFIKDIVNEKIIDVETGLNIARQESLVKKDLKNYYDFISADIQKYIAEITLEKHESLLISYYNFYTQNEQDEYYLRAYYIYRYCGQMCSHAFSLFILAYSSARQLADDIKIEKIENIIKQSQIDKNYKEMYEVICDYYDILFGQSSIAEVEQVYRNIVQKYSWELPVKAEITYEYFSYIYKNTDLNKATYRNTLDECINYVMNALIIDTQDITTIKPVDETILRLKIIYGISPCVLDLLNDYDCFNRLYHKSQELSYNGNAKKHGIGEYIENVFNRKAFLFANPAACSIYYEKAKKYFENNEIWIEYYITLVCQAGTDIVIQEFGESIDLCNQAELEAKEKNIEIPQIEKLYNNRIIAEFLLNEQRVKTPHKAITFARTAIRELKKLINKEKNTTQLVVYTNICSLYLYTENDKQYTIYKKRLEKLYGCKDISDITDQNIDDFYRYYFSWFELYRKIVCENWEDALQQIEQLDNFVPALFRKQEVFWLKKNDAVKAIIASRKKVSPYDFCHNLVETRRNEQSLSKFFYRGLMLSDLQYTSYV</sequence>
<dbReference type="RefSeq" id="WP_186982317.1">
    <property type="nucleotide sequence ID" value="NZ_JACOQH010000006.1"/>
</dbReference>
<gene>
    <name evidence="1" type="ORF">H8Z76_09345</name>
</gene>
<comment type="caution">
    <text evidence="1">The sequence shown here is derived from an EMBL/GenBank/DDBJ whole genome shotgun (WGS) entry which is preliminary data.</text>
</comment>
<evidence type="ECO:0008006" key="3">
    <source>
        <dbReference type="Google" id="ProtNLM"/>
    </source>
</evidence>
<keyword evidence="2" id="KW-1185">Reference proteome</keyword>
<name>A0ABR7IB78_9FIRM</name>
<reference evidence="1 2" key="1">
    <citation type="submission" date="2020-08" db="EMBL/GenBank/DDBJ databases">
        <title>Genome public.</title>
        <authorList>
            <person name="Liu C."/>
            <person name="Sun Q."/>
        </authorList>
    </citation>
    <scope>NUCLEOTIDE SEQUENCE [LARGE SCALE GENOMIC DNA]</scope>
    <source>
        <strain evidence="1 2">BX0805</strain>
    </source>
</reference>
<dbReference type="SUPFAM" id="SSF52540">
    <property type="entry name" value="P-loop containing nucleoside triphosphate hydrolases"/>
    <property type="match status" value="1"/>
</dbReference>
<dbReference type="InterPro" id="IPR027417">
    <property type="entry name" value="P-loop_NTPase"/>
</dbReference>
<proteinExistence type="predicted"/>
<dbReference type="EMBL" id="JACOQH010000006">
    <property type="protein sequence ID" value="MBC5754209.1"/>
    <property type="molecule type" value="Genomic_DNA"/>
</dbReference>
<dbReference type="Proteomes" id="UP000621540">
    <property type="component" value="Unassembled WGS sequence"/>
</dbReference>
<evidence type="ECO:0000313" key="1">
    <source>
        <dbReference type="EMBL" id="MBC5754209.1"/>
    </source>
</evidence>
<organism evidence="1 2">
    <name type="scientific">Roseburia yibonii</name>
    <dbReference type="NCBI Taxonomy" id="2763063"/>
    <lineage>
        <taxon>Bacteria</taxon>
        <taxon>Bacillati</taxon>
        <taxon>Bacillota</taxon>
        <taxon>Clostridia</taxon>
        <taxon>Lachnospirales</taxon>
        <taxon>Lachnospiraceae</taxon>
        <taxon>Roseburia</taxon>
    </lineage>
</organism>
<evidence type="ECO:0000313" key="2">
    <source>
        <dbReference type="Proteomes" id="UP000621540"/>
    </source>
</evidence>
<accession>A0ABR7IB78</accession>